<proteinExistence type="predicted"/>
<comment type="caution">
    <text evidence="1">The sequence shown here is derived from an EMBL/GenBank/DDBJ whole genome shotgun (WGS) entry which is preliminary data.</text>
</comment>
<evidence type="ECO:0000313" key="1">
    <source>
        <dbReference type="EMBL" id="SOJ54211.1"/>
    </source>
</evidence>
<name>A0A7Z7IKC1_9MYCO</name>
<protein>
    <submittedName>
        <fullName evidence="1">Uncharacterized protein</fullName>
    </submittedName>
</protein>
<dbReference type="EMBL" id="OCTY01000002">
    <property type="protein sequence ID" value="SOJ54211.1"/>
    <property type="molecule type" value="Genomic_DNA"/>
</dbReference>
<keyword evidence="2" id="KW-1185">Reference proteome</keyword>
<sequence length="60" mass="6639">MRDSCYRSTSSGSRSLGRAADLLHWDFTAGQPTHDLLIGLFVPYRTLAAEKPILLGCLRC</sequence>
<reference evidence="1 2" key="1">
    <citation type="submission" date="2017-10" db="EMBL/GenBank/DDBJ databases">
        <authorList>
            <consortium name="Urmite Genomes"/>
        </authorList>
    </citation>
    <scope>NUCLEOTIDE SEQUENCE [LARGE SCALE GENOMIC DNA]</scope>
    <source>
        <strain evidence="1 2">FB-527</strain>
    </source>
</reference>
<gene>
    <name evidence="1" type="ORF">MSIMFB_01710</name>
</gene>
<dbReference type="AlphaFoldDB" id="A0A7Z7IKC1"/>
<dbReference type="Proteomes" id="UP000554965">
    <property type="component" value="Unassembled WGS sequence"/>
</dbReference>
<evidence type="ECO:0000313" key="2">
    <source>
        <dbReference type="Proteomes" id="UP000554965"/>
    </source>
</evidence>
<accession>A0A7Z7IKC1</accession>
<organism evidence="1 2">
    <name type="scientific">Mycobacterium simulans</name>
    <dbReference type="NCBI Taxonomy" id="627089"/>
    <lineage>
        <taxon>Bacteria</taxon>
        <taxon>Bacillati</taxon>
        <taxon>Actinomycetota</taxon>
        <taxon>Actinomycetes</taxon>
        <taxon>Mycobacteriales</taxon>
        <taxon>Mycobacteriaceae</taxon>
        <taxon>Mycobacterium</taxon>
    </lineage>
</organism>